<protein>
    <submittedName>
        <fullName evidence="3">Fumarate reductase</fullName>
    </submittedName>
</protein>
<reference evidence="3 4" key="1">
    <citation type="submission" date="2024-02" db="EMBL/GenBank/DDBJ databases">
        <authorList>
            <person name="Chen Y."/>
            <person name="Shah S."/>
            <person name="Dougan E. K."/>
            <person name="Thang M."/>
            <person name="Chan C."/>
        </authorList>
    </citation>
    <scope>NUCLEOTIDE SEQUENCE [LARGE SCALE GENOMIC DNA]</scope>
</reference>
<keyword evidence="1" id="KW-0175">Coiled coil</keyword>
<dbReference type="EMBL" id="CAXAMM010000447">
    <property type="protein sequence ID" value="CAK8987476.1"/>
    <property type="molecule type" value="Genomic_DNA"/>
</dbReference>
<dbReference type="Proteomes" id="UP001642464">
    <property type="component" value="Unassembled WGS sequence"/>
</dbReference>
<gene>
    <name evidence="3" type="ORF">SCF082_LOCUS988</name>
</gene>
<sequence length="1045" mass="118424">MRVANGSKCSQDVPVRVDGIEVLKALPEAEDPSEEEENSIQGQFLGSLKVPEKFRPASEAQAEELGQGSWYQIAADRVALREGPSLGAAAVSSLRRGASLELFGWDETRTWRKCLEPRTMLQAWVLLEHPELGPLLRPSSSSGTGWRPMPLCDAAAEGRLEDMRHFLLDTQAAGTVDWQGRSPLALSASCNQLSCTVRLLEAGADAREALEDCERRHEELDVLPAALLTAMAGGKANQSALQLLLKRLDPPERNVAEAMLNRREPRGAFARDQHFPRVVMAAPVPGTCIRVLLRPETKGEGVWADVIRREKGTPHDVFFCETVESPLRKFRFCPEDVEKGQDEKVFKWSDAKEPKEKIEFMQSEIERMQKELVGGQLWLLDETVKKEDIQKEIEKLMEKSAADEELRKHVGGLLRRHAGSDEFWSAAEVLAGFLDKVNKSAEEFKEMITNAPPPELVQSDEYQCYAEFCCRKCGRAWQTILAWGVYDLQNKYKCDCLTAGTRRRRFHEVRVDEERLATVGCIHTLLNWYDLTQDRVTRMKWIPVDGAGPPQQGCQNCHAWNKATVCEIFWDQPGHGRHKPERCPKCRWRGEWCAGSFHRADVLLRYRVFSELITPGMEWSKSESGLETEFRYKGYRVLLQIRPYLFIIPQHREARTSTGQKEHLLRGDRIPAGADPVKLLLRLALERMHLGRTDDESLFDDAEATMGCKLYGPWRAYSLYGRRNDYGERHGVVYYKPRGWVKRRIKVEAAEWEKIKDWPILWHGTSLEHAAEIVFTSLRKPGEGGCRIVHGQAGSTTKTTIYLSPALGVSSHPVYSGFFELKKGQLWVQVVFQCKARPGSWQVRNSTLGGVRHWPRQLQIDQNFKTHENLEFLVEDPADVVVTGLMFRQFGPAADASICGDLVKQVNDRNGGGAKAAGYSMNKTDLKEAMNQAFEEEAATEAPDSPEPPEPKRTEEGELYEVVYEAIWVRQVPDGKGQKLTKRMKQDRFRLLRFDETGNWGQLKVVLAEGDAEGWVMLTHPELGPLVRKCQDDDDRGGLLKPEEL</sequence>
<feature type="coiled-coil region" evidence="1">
    <location>
        <begin position="351"/>
        <end position="406"/>
    </location>
</feature>
<proteinExistence type="predicted"/>
<dbReference type="InterPro" id="IPR036770">
    <property type="entry name" value="Ankyrin_rpt-contain_sf"/>
</dbReference>
<evidence type="ECO:0000256" key="2">
    <source>
        <dbReference type="SAM" id="MobiDB-lite"/>
    </source>
</evidence>
<evidence type="ECO:0000256" key="1">
    <source>
        <dbReference type="SAM" id="Coils"/>
    </source>
</evidence>
<keyword evidence="4" id="KW-1185">Reference proteome</keyword>
<accession>A0ABP0HB88</accession>
<comment type="caution">
    <text evidence="3">The sequence shown here is derived from an EMBL/GenBank/DDBJ whole genome shotgun (WGS) entry which is preliminary data.</text>
</comment>
<evidence type="ECO:0000313" key="3">
    <source>
        <dbReference type="EMBL" id="CAK8987476.1"/>
    </source>
</evidence>
<organism evidence="3 4">
    <name type="scientific">Durusdinium trenchii</name>
    <dbReference type="NCBI Taxonomy" id="1381693"/>
    <lineage>
        <taxon>Eukaryota</taxon>
        <taxon>Sar</taxon>
        <taxon>Alveolata</taxon>
        <taxon>Dinophyceae</taxon>
        <taxon>Suessiales</taxon>
        <taxon>Symbiodiniaceae</taxon>
        <taxon>Durusdinium</taxon>
    </lineage>
</organism>
<name>A0ABP0HB88_9DINO</name>
<evidence type="ECO:0000313" key="4">
    <source>
        <dbReference type="Proteomes" id="UP001642464"/>
    </source>
</evidence>
<dbReference type="SUPFAM" id="SSF48403">
    <property type="entry name" value="Ankyrin repeat"/>
    <property type="match status" value="1"/>
</dbReference>
<dbReference type="Gene3D" id="1.25.40.20">
    <property type="entry name" value="Ankyrin repeat-containing domain"/>
    <property type="match status" value="1"/>
</dbReference>
<feature type="region of interest" description="Disordered" evidence="2">
    <location>
        <begin position="934"/>
        <end position="956"/>
    </location>
</feature>